<gene>
    <name evidence="1" type="ORF">C7H79_09500</name>
</gene>
<reference evidence="1 2" key="1">
    <citation type="submission" date="2018-03" db="EMBL/GenBank/DDBJ databases">
        <title>Draft genome of Nitrosomonas supralitoralis APG5.</title>
        <authorList>
            <person name="Urakawa H."/>
            <person name="Lopez J.V."/>
        </authorList>
    </citation>
    <scope>NUCLEOTIDE SEQUENCE [LARGE SCALE GENOMIC DNA]</scope>
    <source>
        <strain evidence="1 2">APG5</strain>
    </source>
</reference>
<sequence>MKPTHCSQSYLPVASSTEVQYINIAHFFELHLKESECDWENNRKLLLMNYGKSSDIIDLC</sequence>
<proteinExistence type="predicted"/>
<dbReference type="Proteomes" id="UP000241912">
    <property type="component" value="Unassembled WGS sequence"/>
</dbReference>
<keyword evidence="2" id="KW-1185">Reference proteome</keyword>
<name>A0A2P7NUS4_9PROT</name>
<dbReference type="EMBL" id="PXXU01000025">
    <property type="protein sequence ID" value="PSJ17221.1"/>
    <property type="molecule type" value="Genomic_DNA"/>
</dbReference>
<evidence type="ECO:0000313" key="2">
    <source>
        <dbReference type="Proteomes" id="UP000241912"/>
    </source>
</evidence>
<comment type="caution">
    <text evidence="1">The sequence shown here is derived from an EMBL/GenBank/DDBJ whole genome shotgun (WGS) entry which is preliminary data.</text>
</comment>
<evidence type="ECO:0000313" key="1">
    <source>
        <dbReference type="EMBL" id="PSJ17221.1"/>
    </source>
</evidence>
<dbReference type="AlphaFoldDB" id="A0A2P7NUS4"/>
<accession>A0A2P7NUS4</accession>
<protein>
    <submittedName>
        <fullName evidence="1">Uncharacterized protein</fullName>
    </submittedName>
</protein>
<organism evidence="1 2">
    <name type="scientific">Nitrosomonas supralitoralis</name>
    <dbReference type="NCBI Taxonomy" id="2116706"/>
    <lineage>
        <taxon>Bacteria</taxon>
        <taxon>Pseudomonadati</taxon>
        <taxon>Pseudomonadota</taxon>
        <taxon>Betaproteobacteria</taxon>
        <taxon>Nitrosomonadales</taxon>
        <taxon>Nitrosomonadaceae</taxon>
        <taxon>Nitrosomonas</taxon>
    </lineage>
</organism>